<dbReference type="GO" id="GO:0003954">
    <property type="term" value="F:NADH dehydrogenase activity"/>
    <property type="evidence" value="ECO:0007669"/>
    <property type="project" value="TreeGrafter"/>
</dbReference>
<keyword evidence="8" id="KW-0999">Mitochondrion inner membrane</keyword>
<feature type="transmembrane region" description="Helical" evidence="17">
    <location>
        <begin position="213"/>
        <end position="231"/>
    </location>
</feature>
<evidence type="ECO:0000259" key="20">
    <source>
        <dbReference type="Pfam" id="PF06455"/>
    </source>
</evidence>
<dbReference type="GO" id="GO:0008137">
    <property type="term" value="F:NADH dehydrogenase (ubiquinone) activity"/>
    <property type="evidence" value="ECO:0007669"/>
    <property type="project" value="UniProtKB-EC"/>
</dbReference>
<feature type="transmembrane region" description="Helical" evidence="17">
    <location>
        <begin position="268"/>
        <end position="290"/>
    </location>
</feature>
<organism evidence="21">
    <name type="scientific">Chorotypus fenestratus</name>
    <dbReference type="NCBI Taxonomy" id="1564101"/>
    <lineage>
        <taxon>Eukaryota</taxon>
        <taxon>Metazoa</taxon>
        <taxon>Ecdysozoa</taxon>
        <taxon>Arthropoda</taxon>
        <taxon>Hexapoda</taxon>
        <taxon>Insecta</taxon>
        <taxon>Pterygota</taxon>
        <taxon>Neoptera</taxon>
        <taxon>Polyneoptera</taxon>
        <taxon>Orthoptera</taxon>
        <taxon>Caelifera</taxon>
        <taxon>Acrididea</taxon>
        <taxon>Acridomorpha</taxon>
        <taxon>Eumastacoidea</taxon>
        <taxon>Chorotypidae</taxon>
        <taxon>Chorotypinae</taxon>
        <taxon>Chorotypus</taxon>
    </lineage>
</organism>
<evidence type="ECO:0000256" key="7">
    <source>
        <dbReference type="ARBA" id="ARBA00022692"/>
    </source>
</evidence>
<name>A0A0N7AYC4_9ORTH</name>
<evidence type="ECO:0000256" key="6">
    <source>
        <dbReference type="ARBA" id="ARBA00022660"/>
    </source>
</evidence>
<keyword evidence="10" id="KW-0249">Electron transport</keyword>
<evidence type="ECO:0000256" key="4">
    <source>
        <dbReference type="ARBA" id="ARBA00021096"/>
    </source>
</evidence>
<keyword evidence="7 17" id="KW-0812">Transmembrane</keyword>
<comment type="similarity">
    <text evidence="17">Belongs to the complex I subunit 5 family.</text>
</comment>
<reference evidence="21" key="1">
    <citation type="submission" date="2014-09" db="EMBL/GenBank/DDBJ databases">
        <title>300 million years of diversification: Elucidating the patterns of orthopteran evolution based on comprehensive taxon and gene sampling.</title>
        <authorList>
            <person name="Song H."/>
            <person name="Amedegnato C."/>
            <person name="Cigliano M.M."/>
            <person name="Desutter-Grandcolas L."/>
            <person name="Heads S.W."/>
            <person name="Huang Y."/>
            <person name="Otte D."/>
            <person name="Whiting M.F."/>
        </authorList>
    </citation>
    <scope>NUCLEOTIDE SEQUENCE</scope>
</reference>
<keyword evidence="6" id="KW-0679">Respiratory chain</keyword>
<keyword evidence="5 17" id="KW-0813">Transport</keyword>
<sequence>MCLLGFIIMFILSLLFIFVDIYLIMGDLSYFIELEFFNLNSSSVVMTFLFDWMSLTFLSFVLFISSLVSLYSIDYMASDKNMNRFMFLIFLFVFSMVFLIISPNLISILLGWDGLGLISYCLVIYYHNTSSYNSGSITLMTNRLGDVALLFSIAWMFNFGGWNYIYYCNFFNFTFDFNMIIIMLVVASMTSSAQVPFSAWLPAAMAAPTPVSSLVHSSTLVTAGVYLMIRFGPVLLLTGLNKFLLMIGCFTMLLSGLVANFEYDLKSIIALSTLSQLGFMMMTLSLGYFILSFFHLLTHALFSALLFLCAGSYIHSYGDFQDVRYMGSLVYYMPYTSICFSLSNLSLCGLPFLSGYYSKDLILELMNMNLLGLLTFFIFFFGTGLTAMYTFRLFFFIQFDYVKNLSLINVNDNCHYMNWGMFGLMIVSVFGGSFLMWLIFPLPSLIVLPMFLSCMTLLSIFLGVYIGYFLFSFTFVYKKFMFIYSVNLFFGSMCYMPFLSTSFISLFPLLSGLKILKIYDYGWLELVGPQGLYSLFIYCLFYIQSALDYKYSIYLLSLISLILLFMLFF</sequence>
<feature type="transmembrane region" description="Helical" evidence="17">
    <location>
        <begin position="179"/>
        <end position="201"/>
    </location>
</feature>
<feature type="transmembrane region" description="Helical" evidence="17">
    <location>
        <begin position="243"/>
        <end position="261"/>
    </location>
</feature>
<evidence type="ECO:0000256" key="2">
    <source>
        <dbReference type="ARBA" id="ARBA00004448"/>
    </source>
</evidence>
<feature type="transmembrane region" description="Helical" evidence="17">
    <location>
        <begin position="329"/>
        <end position="353"/>
    </location>
</feature>
<keyword evidence="9" id="KW-1278">Translocase</keyword>
<dbReference type="GO" id="GO:0015990">
    <property type="term" value="P:electron transport coupled proton transport"/>
    <property type="evidence" value="ECO:0007669"/>
    <property type="project" value="TreeGrafter"/>
</dbReference>
<evidence type="ECO:0000256" key="1">
    <source>
        <dbReference type="ARBA" id="ARBA00003257"/>
    </source>
</evidence>
<evidence type="ECO:0000256" key="16">
    <source>
        <dbReference type="ARBA" id="ARBA00049551"/>
    </source>
</evidence>
<keyword evidence="14 17" id="KW-0496">Mitochondrion</keyword>
<evidence type="ECO:0000259" key="18">
    <source>
        <dbReference type="Pfam" id="PF00361"/>
    </source>
</evidence>
<feature type="domain" description="NADH:quinone oxidoreductase/Mrp antiporter transmembrane" evidence="18">
    <location>
        <begin position="102"/>
        <end position="385"/>
    </location>
</feature>
<comment type="subcellular location">
    <subcellularLocation>
        <location evidence="2">Mitochondrion inner membrane</location>
        <topology evidence="2">Multi-pass membrane protein</topology>
    </subcellularLocation>
</comment>
<dbReference type="Pfam" id="PF00361">
    <property type="entry name" value="Proton_antipo_M"/>
    <property type="match status" value="1"/>
</dbReference>
<accession>A0A0N7AYC4</accession>
<feature type="transmembrane region" description="Helical" evidence="17">
    <location>
        <begin position="147"/>
        <end position="167"/>
    </location>
</feature>
<evidence type="ECO:0000256" key="11">
    <source>
        <dbReference type="ARBA" id="ARBA00022989"/>
    </source>
</evidence>
<dbReference type="EMBL" id="KM657339">
    <property type="protein sequence ID" value="AJW76414.1"/>
    <property type="molecule type" value="Genomic_DNA"/>
</dbReference>
<feature type="domain" description="NADH dehydrogenase subunit 5 C-terminal" evidence="20">
    <location>
        <begin position="389"/>
        <end position="568"/>
    </location>
</feature>
<protein>
    <recommendedName>
        <fullName evidence="4 17">NADH-ubiquinone oxidoreductase chain 5</fullName>
        <ecNumber evidence="3 17">7.1.1.2</ecNumber>
    </recommendedName>
</protein>
<dbReference type="PANTHER" id="PTHR42829:SF2">
    <property type="entry name" value="NADH-UBIQUINONE OXIDOREDUCTASE CHAIN 5"/>
    <property type="match status" value="1"/>
</dbReference>
<evidence type="ECO:0000313" key="21">
    <source>
        <dbReference type="EMBL" id="AJW76414.1"/>
    </source>
</evidence>
<evidence type="ECO:0000256" key="9">
    <source>
        <dbReference type="ARBA" id="ARBA00022967"/>
    </source>
</evidence>
<feature type="transmembrane region" description="Helical" evidence="17">
    <location>
        <begin position="416"/>
        <end position="440"/>
    </location>
</feature>
<evidence type="ECO:0000256" key="5">
    <source>
        <dbReference type="ARBA" id="ARBA00022448"/>
    </source>
</evidence>
<feature type="transmembrane region" description="Helical" evidence="17">
    <location>
        <begin position="296"/>
        <end position="317"/>
    </location>
</feature>
<dbReference type="Pfam" id="PF00662">
    <property type="entry name" value="Proton_antipo_N"/>
    <property type="match status" value="1"/>
</dbReference>
<feature type="transmembrane region" description="Helical" evidence="17">
    <location>
        <begin position="373"/>
        <end position="395"/>
    </location>
</feature>
<feature type="transmembrane region" description="Helical" evidence="17">
    <location>
        <begin position="52"/>
        <end position="73"/>
    </location>
</feature>
<feature type="transmembrane region" description="Helical" evidence="17">
    <location>
        <begin position="7"/>
        <end position="32"/>
    </location>
</feature>
<dbReference type="Pfam" id="PF06455">
    <property type="entry name" value="NADH5_C"/>
    <property type="match status" value="1"/>
</dbReference>
<feature type="domain" description="NADH-Ubiquinone oxidoreductase (complex I) chain 5 N-terminal" evidence="19">
    <location>
        <begin position="37"/>
        <end position="86"/>
    </location>
</feature>
<comment type="function">
    <text evidence="17">Core subunit of the mitochondrial membrane respiratory chain NADH dehydrogenase (Complex I) which catalyzes electron transfer from NADH through the respiratory chain, using ubiquinone as an electron acceptor. Essential for the catalytic activity and assembly of complex I.</text>
</comment>
<geneLocation type="mitochondrion" evidence="21"/>
<dbReference type="EC" id="7.1.1.2" evidence="3 17"/>
<comment type="catalytic activity">
    <reaction evidence="16 17">
        <text>a ubiquinone + NADH + 5 H(+)(in) = a ubiquinol + NAD(+) + 4 H(+)(out)</text>
        <dbReference type="Rhea" id="RHEA:29091"/>
        <dbReference type="Rhea" id="RHEA-COMP:9565"/>
        <dbReference type="Rhea" id="RHEA-COMP:9566"/>
        <dbReference type="ChEBI" id="CHEBI:15378"/>
        <dbReference type="ChEBI" id="CHEBI:16389"/>
        <dbReference type="ChEBI" id="CHEBI:17976"/>
        <dbReference type="ChEBI" id="CHEBI:57540"/>
        <dbReference type="ChEBI" id="CHEBI:57945"/>
        <dbReference type="EC" id="7.1.1.2"/>
    </reaction>
</comment>
<dbReference type="GO" id="GO:0005743">
    <property type="term" value="C:mitochondrial inner membrane"/>
    <property type="evidence" value="ECO:0007669"/>
    <property type="project" value="UniProtKB-SubCell"/>
</dbReference>
<keyword evidence="13 17" id="KW-0830">Ubiquinone</keyword>
<evidence type="ECO:0000256" key="14">
    <source>
        <dbReference type="ARBA" id="ARBA00023128"/>
    </source>
</evidence>
<dbReference type="InterPro" id="IPR001750">
    <property type="entry name" value="ND/Mrp_TM"/>
</dbReference>
<evidence type="ECO:0000256" key="12">
    <source>
        <dbReference type="ARBA" id="ARBA00023027"/>
    </source>
</evidence>
<feature type="transmembrane region" description="Helical" evidence="17">
    <location>
        <begin position="482"/>
        <end position="507"/>
    </location>
</feature>
<gene>
    <name evidence="21" type="primary">nad5</name>
</gene>
<evidence type="ECO:0000256" key="3">
    <source>
        <dbReference type="ARBA" id="ARBA00012944"/>
    </source>
</evidence>
<evidence type="ECO:0000256" key="17">
    <source>
        <dbReference type="RuleBase" id="RU003404"/>
    </source>
</evidence>
<dbReference type="GO" id="GO:0042773">
    <property type="term" value="P:ATP synthesis coupled electron transport"/>
    <property type="evidence" value="ECO:0007669"/>
    <property type="project" value="InterPro"/>
</dbReference>
<evidence type="ECO:0000256" key="10">
    <source>
        <dbReference type="ARBA" id="ARBA00022982"/>
    </source>
</evidence>
<dbReference type="InterPro" id="IPR001516">
    <property type="entry name" value="Proton_antipo_N"/>
</dbReference>
<proteinExistence type="inferred from homology"/>
<feature type="transmembrane region" description="Helical" evidence="17">
    <location>
        <begin position="446"/>
        <end position="470"/>
    </location>
</feature>
<dbReference type="InterPro" id="IPR003945">
    <property type="entry name" value="NU5C-like"/>
</dbReference>
<feature type="transmembrane region" description="Helical" evidence="17">
    <location>
        <begin position="108"/>
        <end position="126"/>
    </location>
</feature>
<dbReference type="InterPro" id="IPR010934">
    <property type="entry name" value="NADH_DH_su5_C"/>
</dbReference>
<keyword evidence="12 17" id="KW-0520">NAD</keyword>
<comment type="function">
    <text evidence="1">Core subunit of the mitochondrial membrane respiratory chain NADH dehydrogenase (Complex I) that is believed to belong to the minimal assembly required for catalysis. Complex I functions in the transfer of electrons from NADH to the respiratory chain. The immediate electron acceptor for the enzyme is believed to be ubiquinone.</text>
</comment>
<evidence type="ECO:0000256" key="8">
    <source>
        <dbReference type="ARBA" id="ARBA00022792"/>
    </source>
</evidence>
<evidence type="ECO:0000259" key="19">
    <source>
        <dbReference type="Pfam" id="PF00662"/>
    </source>
</evidence>
<dbReference type="PANTHER" id="PTHR42829">
    <property type="entry name" value="NADH-UBIQUINONE OXIDOREDUCTASE CHAIN 5"/>
    <property type="match status" value="1"/>
</dbReference>
<evidence type="ECO:0000256" key="13">
    <source>
        <dbReference type="ARBA" id="ARBA00023075"/>
    </source>
</evidence>
<dbReference type="AlphaFoldDB" id="A0A0N7AYC4"/>
<feature type="transmembrane region" description="Helical" evidence="17">
    <location>
        <begin position="527"/>
        <end position="544"/>
    </location>
</feature>
<keyword evidence="15 17" id="KW-0472">Membrane</keyword>
<feature type="transmembrane region" description="Helical" evidence="17">
    <location>
        <begin position="85"/>
        <end position="102"/>
    </location>
</feature>
<evidence type="ECO:0000256" key="15">
    <source>
        <dbReference type="ARBA" id="ARBA00023136"/>
    </source>
</evidence>
<dbReference type="PRINTS" id="PR01434">
    <property type="entry name" value="NADHDHGNASE5"/>
</dbReference>
<keyword evidence="11 17" id="KW-1133">Transmembrane helix</keyword>
<feature type="transmembrane region" description="Helical" evidence="17">
    <location>
        <begin position="551"/>
        <end position="568"/>
    </location>
</feature>